<dbReference type="GO" id="GO:0006355">
    <property type="term" value="P:regulation of DNA-templated transcription"/>
    <property type="evidence" value="ECO:0007669"/>
    <property type="project" value="InterPro"/>
</dbReference>
<dbReference type="RefSeq" id="WP_022614180.1">
    <property type="nucleotide sequence ID" value="NZ_LK391966.1"/>
</dbReference>
<feature type="domain" description="PRD" evidence="2">
    <location>
        <begin position="66"/>
        <end position="170"/>
    </location>
</feature>
<organism evidence="3 4">
    <name type="scientific">Vibrio nigripulchritudo SOn1</name>
    <dbReference type="NCBI Taxonomy" id="1238450"/>
    <lineage>
        <taxon>Bacteria</taxon>
        <taxon>Pseudomonadati</taxon>
        <taxon>Pseudomonadota</taxon>
        <taxon>Gammaproteobacteria</taxon>
        <taxon>Vibrionales</taxon>
        <taxon>Vibrionaceae</taxon>
        <taxon>Vibrio</taxon>
    </lineage>
</organism>
<dbReference type="Pfam" id="PF03123">
    <property type="entry name" value="CAT_RBD"/>
    <property type="match status" value="1"/>
</dbReference>
<feature type="domain" description="PRD" evidence="2">
    <location>
        <begin position="171"/>
        <end position="279"/>
    </location>
</feature>
<dbReference type="PANTHER" id="PTHR30185:SF15">
    <property type="entry name" value="CRYPTIC BETA-GLUCOSIDE BGL OPERON ANTITERMINATOR"/>
    <property type="match status" value="1"/>
</dbReference>
<dbReference type="InterPro" id="IPR050661">
    <property type="entry name" value="BglG_antiterminators"/>
</dbReference>
<dbReference type="Pfam" id="PF00874">
    <property type="entry name" value="PRD"/>
    <property type="match status" value="2"/>
</dbReference>
<dbReference type="GO" id="GO:0003723">
    <property type="term" value="F:RNA binding"/>
    <property type="evidence" value="ECO:0007669"/>
    <property type="project" value="InterPro"/>
</dbReference>
<dbReference type="PANTHER" id="PTHR30185">
    <property type="entry name" value="CRYPTIC BETA-GLUCOSIDE BGL OPERON ANTITERMINATOR"/>
    <property type="match status" value="1"/>
</dbReference>
<dbReference type="Proteomes" id="UP000018211">
    <property type="component" value="Unassembled WGS sequence"/>
</dbReference>
<dbReference type="InterPro" id="IPR004341">
    <property type="entry name" value="CAT_RNA-bd_dom"/>
</dbReference>
<evidence type="ECO:0000313" key="4">
    <source>
        <dbReference type="Proteomes" id="UP000018211"/>
    </source>
</evidence>
<dbReference type="PROSITE" id="PS51372">
    <property type="entry name" value="PRD_2"/>
    <property type="match status" value="2"/>
</dbReference>
<dbReference type="InterPro" id="IPR036650">
    <property type="entry name" value="CAT_RNA-bd_dom_sf"/>
</dbReference>
<dbReference type="InterPro" id="IPR036634">
    <property type="entry name" value="PRD_sf"/>
</dbReference>
<sequence length="279" mass="32101">MQIEKVLNNNVVITRNEDGKESVVMGRGLGFQMKAGMQLDPKKIEKTFSIDSNNDVDARYHELIEAIPHEILLVTEAIIEHASSLLPNQLHPSVRVPLADHIHCAIERCIQGNVVKNAMLWEIKRFYATEYSIGLSALTKIKQASGIQMGDDEAGFIALHLVNSQLNDDMHNTMDITSLINDIVNLIKFCLKVDMNENCISYQRLVTHLRYFAHRLIHANAEHSDDESLFVSVKQEYPDSYNCTKKIFRFIDDKLSHKMTKEEMMFLTIHIERVRREHK</sequence>
<keyword evidence="1" id="KW-0677">Repeat</keyword>
<comment type="caution">
    <text evidence="3">The sequence shown here is derived from an EMBL/GenBank/DDBJ whole genome shotgun (WGS) entry which is preliminary data.</text>
</comment>
<proteinExistence type="predicted"/>
<dbReference type="Gene3D" id="1.10.1790.10">
    <property type="entry name" value="PRD domain"/>
    <property type="match status" value="2"/>
</dbReference>
<dbReference type="EMBL" id="CAOF01000200">
    <property type="protein sequence ID" value="CCO50311.1"/>
    <property type="molecule type" value="Genomic_DNA"/>
</dbReference>
<protein>
    <submittedName>
        <fullName evidence="3">Transcriptional antiterminator of the bgl operon</fullName>
    </submittedName>
</protein>
<dbReference type="SMART" id="SM01061">
    <property type="entry name" value="CAT_RBD"/>
    <property type="match status" value="1"/>
</dbReference>
<dbReference type="SUPFAM" id="SSF63520">
    <property type="entry name" value="PTS-regulatory domain, PRD"/>
    <property type="match status" value="2"/>
</dbReference>
<evidence type="ECO:0000259" key="2">
    <source>
        <dbReference type="PROSITE" id="PS51372"/>
    </source>
</evidence>
<dbReference type="AlphaFoldDB" id="A0AAV2W0Y4"/>
<evidence type="ECO:0000313" key="3">
    <source>
        <dbReference type="EMBL" id="CCO50311.1"/>
    </source>
</evidence>
<dbReference type="SUPFAM" id="SSF50151">
    <property type="entry name" value="SacY-like RNA-binding domain"/>
    <property type="match status" value="1"/>
</dbReference>
<dbReference type="InterPro" id="IPR011608">
    <property type="entry name" value="PRD"/>
</dbReference>
<evidence type="ECO:0000256" key="1">
    <source>
        <dbReference type="ARBA" id="ARBA00022737"/>
    </source>
</evidence>
<dbReference type="NCBIfam" id="NF046042">
    <property type="entry name" value="LicT"/>
    <property type="match status" value="1"/>
</dbReference>
<accession>A0AAV2W0Y4</accession>
<reference evidence="3 4" key="1">
    <citation type="journal article" date="2013" name="ISME J.">
        <title>Comparative genomics of pathogenic lineages of Vibrio nigripulchritudo identifies virulence-associated traits.</title>
        <authorList>
            <person name="Goudenege D."/>
            <person name="Labreuche Y."/>
            <person name="Krin E."/>
            <person name="Ansquer D."/>
            <person name="Mangenot S."/>
            <person name="Calteau A."/>
            <person name="Medigue C."/>
            <person name="Mazel D."/>
            <person name="Polz M.F."/>
            <person name="Le Roux F."/>
        </authorList>
    </citation>
    <scope>NUCLEOTIDE SEQUENCE [LARGE SCALE GENOMIC DNA]</scope>
    <source>
        <strain evidence="3 4">SOn1</strain>
    </source>
</reference>
<name>A0AAV2W0Y4_9VIBR</name>
<dbReference type="Gene3D" id="2.30.24.10">
    <property type="entry name" value="CAT RNA-binding domain"/>
    <property type="match status" value="1"/>
</dbReference>
<gene>
    <name evidence="3" type="primary">bglG</name>
    <name evidence="3" type="ORF">VIBNISOn1_p0148</name>
</gene>